<accession>A0A8H6TLU4</accession>
<feature type="region of interest" description="Disordered" evidence="1">
    <location>
        <begin position="1"/>
        <end position="44"/>
    </location>
</feature>
<evidence type="ECO:0000256" key="1">
    <source>
        <dbReference type="SAM" id="MobiDB-lite"/>
    </source>
</evidence>
<evidence type="ECO:0000313" key="2">
    <source>
        <dbReference type="EMBL" id="KAF7318040.1"/>
    </source>
</evidence>
<dbReference type="AlphaFoldDB" id="A0A8H6TLU4"/>
<sequence>MHDRPDAVTVKARATSTSKASPNAARTRARENHHLESAHAQRRHPPNVVLRTLRAALTTSRATNKLRRVNQPNPSLKSTDVQIVDMASPKSFWTSEQLSGAAPSNTKRTYINGNAQPRIERQTIPGSQTPVRGSLHRDDVSLEAAEHDQTRQLTHARPTLRSYGKGAGDFKKGFKVERARALVSSGNVKKRGWDSRNALRLTWRNKVMQQIHLRPFFVASLFGTTLATGWPSFRTLVGGAVTDTRTQLDALPASAARNPYPPPIMVPHLQTRFMILCLPTASAHELGFEREDSRGWRSPF</sequence>
<comment type="caution">
    <text evidence="2">The sequence shown here is derived from an EMBL/GenBank/DDBJ whole genome shotgun (WGS) entry which is preliminary data.</text>
</comment>
<protein>
    <submittedName>
        <fullName evidence="2">Uncharacterized protein</fullName>
    </submittedName>
</protein>
<organism evidence="2 3">
    <name type="scientific">Mycena chlorophos</name>
    <name type="common">Agaric fungus</name>
    <name type="synonym">Agaricus chlorophos</name>
    <dbReference type="NCBI Taxonomy" id="658473"/>
    <lineage>
        <taxon>Eukaryota</taxon>
        <taxon>Fungi</taxon>
        <taxon>Dikarya</taxon>
        <taxon>Basidiomycota</taxon>
        <taxon>Agaricomycotina</taxon>
        <taxon>Agaricomycetes</taxon>
        <taxon>Agaricomycetidae</taxon>
        <taxon>Agaricales</taxon>
        <taxon>Marasmiineae</taxon>
        <taxon>Mycenaceae</taxon>
        <taxon>Mycena</taxon>
    </lineage>
</organism>
<dbReference type="Proteomes" id="UP000613580">
    <property type="component" value="Unassembled WGS sequence"/>
</dbReference>
<name>A0A8H6TLU4_MYCCL</name>
<reference evidence="2" key="1">
    <citation type="submission" date="2020-05" db="EMBL/GenBank/DDBJ databases">
        <title>Mycena genomes resolve the evolution of fungal bioluminescence.</title>
        <authorList>
            <person name="Tsai I.J."/>
        </authorList>
    </citation>
    <scope>NUCLEOTIDE SEQUENCE</scope>
    <source>
        <strain evidence="2">110903Hualien_Pintung</strain>
    </source>
</reference>
<dbReference type="EMBL" id="JACAZE010000004">
    <property type="protein sequence ID" value="KAF7318040.1"/>
    <property type="molecule type" value="Genomic_DNA"/>
</dbReference>
<keyword evidence="3" id="KW-1185">Reference proteome</keyword>
<feature type="compositionally biased region" description="Basic and acidic residues" evidence="1">
    <location>
        <begin position="28"/>
        <end position="39"/>
    </location>
</feature>
<gene>
    <name evidence="2" type="ORF">HMN09_00311500</name>
</gene>
<proteinExistence type="predicted"/>
<evidence type="ECO:0000313" key="3">
    <source>
        <dbReference type="Proteomes" id="UP000613580"/>
    </source>
</evidence>